<gene>
    <name evidence="1" type="ORF">PGIGA_G00197140</name>
</gene>
<protein>
    <submittedName>
        <fullName evidence="1">Uncharacterized protein</fullName>
    </submittedName>
</protein>
<name>A0ACC5XYP0_PANGG</name>
<sequence>MFVRPLSAVSSAPAAAAVWRQWYWRSPFPLIITRNPFTSPRPPCPFTWSESRSTDRPRPLHLSAGLMKTPDTEPPVKRRKSLECERSGGGVQPSPKRSASRERREPSPAWPHSATDAAFPLPSGRLSPRLDGTGIKTELKRQWEDLTESRASISVGPFDFSVMSYNILSQELLLSNPYLYKHCNPRVLEWRHRFPNLIQELEQHAADIMCLQEVQEDHYQKQIKPSLENLGYHCEYKRRTGRKLDGCMVAFKKSHFTLLSSHPVEFFRQGISILDRDNVGLIVVLKPVGASGSERNVCVVTTHLLYNPRRGDIKLAQLALLLAEISRVARQDDGTTCPVLLCGDFNSVPASPLYTFITDSKLEYAGMPIGKVSGQEESPRGQRILTSPLWPSSLGISQLCHNPYLYKHCNPRVLEWRHRFPNLIQELEQHAADIMCLQEVQEDHYQKQIKPSLENLGYHCEYKRRTGRKLDGCMVAFKKSHFTLLSSHPVEFFRQGISILDRDNVGLIVVLKPVGASGSERNVCVVTTHLLYNPRRGDIKLAQLALLLAEISRVARQDDGTTCPVLLCGDFNSVPASPLYTFITDSKLEYAGMPIGKVSGQEESPRGQRILTSPLWPSSLGISQLCQYEAQTNEPDVKESGQQGSKKGLNSTSLEHGFKLTSAYSHYLKESGRREITTCHSRTAITVDYIFYSPVLRDESGFTECSAAPQRGLQLLSRLALVSEAELREVNGLPNQCHSSDHLPLIARFRLHS</sequence>
<evidence type="ECO:0000313" key="1">
    <source>
        <dbReference type="EMBL" id="MCI4395875.1"/>
    </source>
</evidence>
<dbReference type="Proteomes" id="UP000829447">
    <property type="component" value="Linkage Group LG30"/>
</dbReference>
<dbReference type="EMBL" id="CM040483">
    <property type="protein sequence ID" value="MCI4395875.1"/>
    <property type="molecule type" value="Genomic_DNA"/>
</dbReference>
<keyword evidence="2" id="KW-1185">Reference proteome</keyword>
<reference evidence="1 2" key="1">
    <citation type="journal article" date="2022" name="bioRxiv">
        <title>An ancient truncated duplication of the anti-Mullerian hormone receptor type 2 gene is a potential conserved master sex determinant in the Pangasiidae catfish family.</title>
        <authorList>
            <person name="Wen M."/>
            <person name="Pan Q."/>
            <person name="Jouanno E."/>
            <person name="Montfort J."/>
            <person name="Zahm M."/>
            <person name="Cabau C."/>
            <person name="Klopp C."/>
            <person name="Iampietro C."/>
            <person name="Roques C."/>
            <person name="Bouchez O."/>
            <person name="Castinel A."/>
            <person name="Donnadieu C."/>
            <person name="Parrinello H."/>
            <person name="Poncet C."/>
            <person name="Belmonte E."/>
            <person name="Gautier V."/>
            <person name="Avarre J.-C."/>
            <person name="Dugue R."/>
            <person name="Gustiano R."/>
            <person name="Ha T.T.T."/>
            <person name="Campet M."/>
            <person name="Sriphairoj K."/>
            <person name="Ribolli J."/>
            <person name="de Almeida F.L."/>
            <person name="Desvignes T."/>
            <person name="Postlethwait J.H."/>
            <person name="Bucao C.F."/>
            <person name="Robinson-Rechavi M."/>
            <person name="Bobe J."/>
            <person name="Herpin A."/>
            <person name="Guiguen Y."/>
        </authorList>
    </citation>
    <scope>NUCLEOTIDE SEQUENCE [LARGE SCALE GENOMIC DNA]</scope>
    <source>
        <strain evidence="1">YG-Dec2019</strain>
    </source>
</reference>
<accession>A0ACC5XYP0</accession>
<evidence type="ECO:0000313" key="2">
    <source>
        <dbReference type="Proteomes" id="UP000829447"/>
    </source>
</evidence>
<comment type="caution">
    <text evidence="1">The sequence shown here is derived from an EMBL/GenBank/DDBJ whole genome shotgun (WGS) entry which is preliminary data.</text>
</comment>
<proteinExistence type="predicted"/>
<organism evidence="1 2">
    <name type="scientific">Pangasianodon gigas</name>
    <name type="common">Mekong giant catfish</name>
    <name type="synonym">Pangasius gigas</name>
    <dbReference type="NCBI Taxonomy" id="30993"/>
    <lineage>
        <taxon>Eukaryota</taxon>
        <taxon>Metazoa</taxon>
        <taxon>Chordata</taxon>
        <taxon>Craniata</taxon>
        <taxon>Vertebrata</taxon>
        <taxon>Euteleostomi</taxon>
        <taxon>Actinopterygii</taxon>
        <taxon>Neopterygii</taxon>
        <taxon>Teleostei</taxon>
        <taxon>Ostariophysi</taxon>
        <taxon>Siluriformes</taxon>
        <taxon>Pangasiidae</taxon>
        <taxon>Pangasianodon</taxon>
    </lineage>
</organism>